<keyword evidence="8" id="KW-1185">Reference proteome</keyword>
<dbReference type="Proteomes" id="UP000675781">
    <property type="component" value="Unassembled WGS sequence"/>
</dbReference>
<keyword evidence="5 6" id="KW-0472">Membrane</keyword>
<keyword evidence="3 6" id="KW-0812">Transmembrane</keyword>
<reference evidence="7" key="1">
    <citation type="submission" date="2021-04" db="EMBL/GenBank/DDBJ databases">
        <title>Genome based classification of Actinospica acidithermotolerans sp. nov., an actinobacterium isolated from an Indonesian hot spring.</title>
        <authorList>
            <person name="Kusuma A.B."/>
            <person name="Putra K.E."/>
            <person name="Nafisah S."/>
            <person name="Loh J."/>
            <person name="Nouioui I."/>
            <person name="Goodfellow M."/>
        </authorList>
    </citation>
    <scope>NUCLEOTIDE SEQUENCE</scope>
    <source>
        <strain evidence="7">CSCA 57</strain>
    </source>
</reference>
<evidence type="ECO:0000256" key="4">
    <source>
        <dbReference type="ARBA" id="ARBA00022989"/>
    </source>
</evidence>
<keyword evidence="2" id="KW-1003">Cell membrane</keyword>
<keyword evidence="4 6" id="KW-1133">Transmembrane helix</keyword>
<comment type="caution">
    <text evidence="7">The sequence shown here is derived from an EMBL/GenBank/DDBJ whole genome shotgun (WGS) entry which is preliminary data.</text>
</comment>
<comment type="subcellular location">
    <subcellularLocation>
        <location evidence="1">Cell membrane</location>
        <topology evidence="1">Multi-pass membrane protein</topology>
    </subcellularLocation>
</comment>
<feature type="transmembrane region" description="Helical" evidence="6">
    <location>
        <begin position="36"/>
        <end position="55"/>
    </location>
</feature>
<evidence type="ECO:0000256" key="6">
    <source>
        <dbReference type="SAM" id="Phobius"/>
    </source>
</evidence>
<sequence>MTSPFFTLPLLIASLYGLYFTPLFDTLMSTWWGHDLMLGHFVAVGSLFYFPLLGVDPAPRKPHPVIGMLELTVGMPFHAFFGITVMMSTSLVTPFFAHPPQQWGIEPLADQSTAGAIAWAFGEIPTLIMLLVMAARWMRSEQRVARRTDRAADRDGDAELTAYNRYLAELSAAGSDWAGVATSPPDR</sequence>
<dbReference type="GO" id="GO:0005886">
    <property type="term" value="C:plasma membrane"/>
    <property type="evidence" value="ECO:0007669"/>
    <property type="project" value="UniProtKB-SubCell"/>
</dbReference>
<gene>
    <name evidence="7" type="ORF">KDL01_06865</name>
</gene>
<dbReference type="AlphaFoldDB" id="A0A941IS84"/>
<dbReference type="InterPro" id="IPR019108">
    <property type="entry name" value="Caa3_assmbl_CtaG-rel"/>
</dbReference>
<evidence type="ECO:0000256" key="5">
    <source>
        <dbReference type="ARBA" id="ARBA00023136"/>
    </source>
</evidence>
<evidence type="ECO:0000256" key="2">
    <source>
        <dbReference type="ARBA" id="ARBA00022475"/>
    </source>
</evidence>
<evidence type="ECO:0000256" key="3">
    <source>
        <dbReference type="ARBA" id="ARBA00022692"/>
    </source>
</evidence>
<accession>A0A941IS84</accession>
<feature type="transmembrane region" description="Helical" evidence="6">
    <location>
        <begin position="117"/>
        <end position="137"/>
    </location>
</feature>
<organism evidence="7 8">
    <name type="scientific">Actinospica durhamensis</name>
    <dbReference type="NCBI Taxonomy" id="1508375"/>
    <lineage>
        <taxon>Bacteria</taxon>
        <taxon>Bacillati</taxon>
        <taxon>Actinomycetota</taxon>
        <taxon>Actinomycetes</taxon>
        <taxon>Catenulisporales</taxon>
        <taxon>Actinospicaceae</taxon>
        <taxon>Actinospica</taxon>
    </lineage>
</organism>
<evidence type="ECO:0000313" key="8">
    <source>
        <dbReference type="Proteomes" id="UP000675781"/>
    </source>
</evidence>
<evidence type="ECO:0000313" key="7">
    <source>
        <dbReference type="EMBL" id="MBR7832976.1"/>
    </source>
</evidence>
<evidence type="ECO:0000256" key="1">
    <source>
        <dbReference type="ARBA" id="ARBA00004651"/>
    </source>
</evidence>
<name>A0A941IS84_9ACTN</name>
<feature type="transmembrane region" description="Helical" evidence="6">
    <location>
        <begin position="76"/>
        <end position="97"/>
    </location>
</feature>
<proteinExistence type="predicted"/>
<dbReference type="EMBL" id="JAGSOG010000020">
    <property type="protein sequence ID" value="MBR7832976.1"/>
    <property type="molecule type" value="Genomic_DNA"/>
</dbReference>
<dbReference type="Pfam" id="PF09678">
    <property type="entry name" value="Caa3_CtaG"/>
    <property type="match status" value="1"/>
</dbReference>
<protein>
    <submittedName>
        <fullName evidence="7">Cytochrome c oxidase assembly protein</fullName>
    </submittedName>
</protein>